<dbReference type="SUPFAM" id="SSF56601">
    <property type="entry name" value="beta-lactamase/transpeptidase-like"/>
    <property type="match status" value="1"/>
</dbReference>
<dbReference type="GO" id="GO:0009002">
    <property type="term" value="F:serine-type D-Ala-D-Ala carboxypeptidase activity"/>
    <property type="evidence" value="ECO:0007669"/>
    <property type="project" value="UniProtKB-EC"/>
</dbReference>
<reference evidence="3" key="1">
    <citation type="submission" date="2020-12" db="EMBL/GenBank/DDBJ databases">
        <title>The genome sequence of Inhella sp. 4Y17.</title>
        <authorList>
            <person name="Liu Y."/>
        </authorList>
    </citation>
    <scope>NUCLEOTIDE SEQUENCE</scope>
    <source>
        <strain evidence="3">4Y10</strain>
    </source>
</reference>
<dbReference type="Gene3D" id="3.40.710.10">
    <property type="entry name" value="DD-peptidase/beta-lactamase superfamily"/>
    <property type="match status" value="2"/>
</dbReference>
<dbReference type="InterPro" id="IPR012338">
    <property type="entry name" value="Beta-lactam/transpept-like"/>
</dbReference>
<protein>
    <submittedName>
        <fullName evidence="3">D-alanyl-D-alanine carboxypeptidase/D-alanyl-D-alanine-endopeptidase</fullName>
        <ecNumber evidence="3">3.4.16.4</ecNumber>
    </submittedName>
</protein>
<accession>A0A931NEL3</accession>
<proteinExistence type="inferred from homology"/>
<dbReference type="EMBL" id="JAEDAL010000002">
    <property type="protein sequence ID" value="MBH9552636.1"/>
    <property type="molecule type" value="Genomic_DNA"/>
</dbReference>
<name>A0A931NEL3_9BURK</name>
<comment type="caution">
    <text evidence="3">The sequence shown here is derived from an EMBL/GenBank/DDBJ whole genome shotgun (WGS) entry which is preliminary data.</text>
</comment>
<dbReference type="InterPro" id="IPR000667">
    <property type="entry name" value="Peptidase_S13"/>
</dbReference>
<evidence type="ECO:0000313" key="3">
    <source>
        <dbReference type="EMBL" id="MBH9552636.1"/>
    </source>
</evidence>
<dbReference type="PANTHER" id="PTHR30023:SF0">
    <property type="entry name" value="PENICILLIN-SENSITIVE CARBOXYPEPTIDASE A"/>
    <property type="match status" value="1"/>
</dbReference>
<dbReference type="Pfam" id="PF02113">
    <property type="entry name" value="Peptidase_S13"/>
    <property type="match status" value="1"/>
</dbReference>
<dbReference type="PRINTS" id="PR00922">
    <property type="entry name" value="DADACBPTASE3"/>
</dbReference>
<evidence type="ECO:0000256" key="1">
    <source>
        <dbReference type="ARBA" id="ARBA00006096"/>
    </source>
</evidence>
<evidence type="ECO:0000256" key="2">
    <source>
        <dbReference type="ARBA" id="ARBA00022801"/>
    </source>
</evidence>
<comment type="similarity">
    <text evidence="1">Belongs to the peptidase S13 family.</text>
</comment>
<dbReference type="Proteomes" id="UP000620139">
    <property type="component" value="Unassembled WGS sequence"/>
</dbReference>
<dbReference type="PROSITE" id="PS51257">
    <property type="entry name" value="PROKAR_LIPOPROTEIN"/>
    <property type="match status" value="1"/>
</dbReference>
<keyword evidence="3" id="KW-0121">Carboxypeptidase</keyword>
<keyword evidence="3" id="KW-0645">Protease</keyword>
<dbReference type="PANTHER" id="PTHR30023">
    <property type="entry name" value="D-ALANYL-D-ALANINE CARBOXYPEPTIDASE"/>
    <property type="match status" value="1"/>
</dbReference>
<keyword evidence="4" id="KW-1185">Reference proteome</keyword>
<gene>
    <name evidence="3" type="primary">dacB</name>
    <name evidence="3" type="ORF">I7X43_07195</name>
</gene>
<dbReference type="NCBIfam" id="TIGR00666">
    <property type="entry name" value="PBP4"/>
    <property type="match status" value="1"/>
</dbReference>
<dbReference type="EC" id="3.4.16.4" evidence="3"/>
<organism evidence="3 4">
    <name type="scientific">Inhella gelatinilytica</name>
    <dbReference type="NCBI Taxonomy" id="2795030"/>
    <lineage>
        <taxon>Bacteria</taxon>
        <taxon>Pseudomonadati</taxon>
        <taxon>Pseudomonadota</taxon>
        <taxon>Betaproteobacteria</taxon>
        <taxon>Burkholderiales</taxon>
        <taxon>Sphaerotilaceae</taxon>
        <taxon>Inhella</taxon>
    </lineage>
</organism>
<sequence length="489" mass="52903">MKTHRSVAGVLGAVALVLSGCASVPERVGLPVAVHTVMADKGLPVDSLAVVAYPLDDRSRGLRVQAGRLMSPGSTLKLVTAVVALETLGPNARAATELRVLHPPNDQGVLATPLYVRGLGSADLGYGELHQLLRELREQGVRVLQGGVVLDRSAFRPERFDLGLAPFDEAPEFPYNVIPDALQLAGSLQRLELSSEGSEGLRARLSPALPGIAVDVAQITLVARNCSDWEDGWRLPEVVPGAGESVTVRLKGAFPRDCKVSQLLQLVDRQVLWEKALRQFWKELGGEWPDDAPVQQGVTPQESTVLARHVERPLAEVVRGLMKRSDNAQTRLLYLRLGSARAQGDESTQAAAARAVQDWFERRGLNAQGLVLDNGSGLSRSERVSVTQLADLLQAVWTEQRHLPELLTSLPVAGEDGTMGRRLKGSAAQGRARLKTGTLRDAVGLAGYVWDQRGRPWVMAALVNHDSPNLPERGRAVLDAVAEWIARQP</sequence>
<dbReference type="RefSeq" id="WP_198100231.1">
    <property type="nucleotide sequence ID" value="NZ_JAEDAL010000002.1"/>
</dbReference>
<evidence type="ECO:0000313" key="4">
    <source>
        <dbReference type="Proteomes" id="UP000620139"/>
    </source>
</evidence>
<keyword evidence="2 3" id="KW-0378">Hydrolase</keyword>
<dbReference type="AlphaFoldDB" id="A0A931NEL3"/>
<dbReference type="GO" id="GO:0006508">
    <property type="term" value="P:proteolysis"/>
    <property type="evidence" value="ECO:0007669"/>
    <property type="project" value="InterPro"/>
</dbReference>
<dbReference type="GO" id="GO:0000270">
    <property type="term" value="P:peptidoglycan metabolic process"/>
    <property type="evidence" value="ECO:0007669"/>
    <property type="project" value="TreeGrafter"/>
</dbReference>